<dbReference type="Proteomes" id="UP000006643">
    <property type="component" value="Unassembled WGS sequence"/>
</dbReference>
<evidence type="ECO:0000313" key="1">
    <source>
        <dbReference type="EMBL" id="EEY56263.1"/>
    </source>
</evidence>
<dbReference type="KEGG" id="pif:PITG_20568"/>
<dbReference type="GeneID" id="9480157"/>
<dbReference type="InParanoid" id="D0P2H0"/>
<name>D0P2H0_PHYIT</name>
<organism evidence="1 2">
    <name type="scientific">Phytophthora infestans (strain T30-4)</name>
    <name type="common">Potato late blight agent</name>
    <dbReference type="NCBI Taxonomy" id="403677"/>
    <lineage>
        <taxon>Eukaryota</taxon>
        <taxon>Sar</taxon>
        <taxon>Stramenopiles</taxon>
        <taxon>Oomycota</taxon>
        <taxon>Peronosporomycetes</taxon>
        <taxon>Peronosporales</taxon>
        <taxon>Peronosporaceae</taxon>
        <taxon>Phytophthora</taxon>
    </lineage>
</organism>
<dbReference type="RefSeq" id="XP_002895513.1">
    <property type="nucleotide sequence ID" value="XM_002895467.1"/>
</dbReference>
<keyword evidence="2" id="KW-1185">Reference proteome</keyword>
<accession>D0P2H0</accession>
<protein>
    <submittedName>
        <fullName evidence="1">Uncharacterized protein</fullName>
    </submittedName>
</protein>
<dbReference type="EMBL" id="DS028289">
    <property type="protein sequence ID" value="EEY56263.1"/>
    <property type="molecule type" value="Genomic_DNA"/>
</dbReference>
<dbReference type="AlphaFoldDB" id="D0P2H0"/>
<evidence type="ECO:0000313" key="2">
    <source>
        <dbReference type="Proteomes" id="UP000006643"/>
    </source>
</evidence>
<gene>
    <name evidence="1" type="ORF">PITG_20568</name>
</gene>
<dbReference type="VEuPathDB" id="FungiDB:PITG_20568"/>
<sequence>MAVIGAVPKRKCRHCIPRLLNVCFRIVSLIAYLSWTNDLHVLNSTRVKHKQALPFGSRRKRMADIVVSTTRFLIWVHTTARVSGSTGTPQQKAQ</sequence>
<proteinExistence type="predicted"/>
<dbReference type="HOGENOM" id="CLU_2390786_0_0_1"/>
<reference evidence="2" key="1">
    <citation type="journal article" date="2009" name="Nature">
        <title>Genome sequence and analysis of the Irish potato famine pathogen Phytophthora infestans.</title>
        <authorList>
            <consortium name="The Broad Institute Genome Sequencing Platform"/>
            <person name="Haas B.J."/>
            <person name="Kamoun S."/>
            <person name="Zody M.C."/>
            <person name="Jiang R.H."/>
            <person name="Handsaker R.E."/>
            <person name="Cano L.M."/>
            <person name="Grabherr M."/>
            <person name="Kodira C.D."/>
            <person name="Raffaele S."/>
            <person name="Torto-Alalibo T."/>
            <person name="Bozkurt T.O."/>
            <person name="Ah-Fong A.M."/>
            <person name="Alvarado L."/>
            <person name="Anderson V.L."/>
            <person name="Armstrong M.R."/>
            <person name="Avrova A."/>
            <person name="Baxter L."/>
            <person name="Beynon J."/>
            <person name="Boevink P.C."/>
            <person name="Bollmann S.R."/>
            <person name="Bos J.I."/>
            <person name="Bulone V."/>
            <person name="Cai G."/>
            <person name="Cakir C."/>
            <person name="Carrington J.C."/>
            <person name="Chawner M."/>
            <person name="Conti L."/>
            <person name="Costanzo S."/>
            <person name="Ewan R."/>
            <person name="Fahlgren N."/>
            <person name="Fischbach M.A."/>
            <person name="Fugelstad J."/>
            <person name="Gilroy E.M."/>
            <person name="Gnerre S."/>
            <person name="Green P.J."/>
            <person name="Grenville-Briggs L.J."/>
            <person name="Griffith J."/>
            <person name="Grunwald N.J."/>
            <person name="Horn K."/>
            <person name="Horner N.R."/>
            <person name="Hu C.H."/>
            <person name="Huitema E."/>
            <person name="Jeong D.H."/>
            <person name="Jones A.M."/>
            <person name="Jones J.D."/>
            <person name="Jones R.W."/>
            <person name="Karlsson E.K."/>
            <person name="Kunjeti S.G."/>
            <person name="Lamour K."/>
            <person name="Liu Z."/>
            <person name="Ma L."/>
            <person name="Maclean D."/>
            <person name="Chibucos M.C."/>
            <person name="McDonald H."/>
            <person name="McWalters J."/>
            <person name="Meijer H.J."/>
            <person name="Morgan W."/>
            <person name="Morris P.F."/>
            <person name="Munro C.A."/>
            <person name="O'Neill K."/>
            <person name="Ospina-Giraldo M."/>
            <person name="Pinzon A."/>
            <person name="Pritchard L."/>
            <person name="Ramsahoye B."/>
            <person name="Ren Q."/>
            <person name="Restrepo S."/>
            <person name="Roy S."/>
            <person name="Sadanandom A."/>
            <person name="Savidor A."/>
            <person name="Schornack S."/>
            <person name="Schwartz D.C."/>
            <person name="Schumann U.D."/>
            <person name="Schwessinger B."/>
            <person name="Seyer L."/>
            <person name="Sharpe T."/>
            <person name="Silvar C."/>
            <person name="Song J."/>
            <person name="Studholme D.J."/>
            <person name="Sykes S."/>
            <person name="Thines M."/>
            <person name="van de Vondervoort P.J."/>
            <person name="Phuntumart V."/>
            <person name="Wawra S."/>
            <person name="Weide R."/>
            <person name="Win J."/>
            <person name="Young C."/>
            <person name="Zhou S."/>
            <person name="Fry W."/>
            <person name="Meyers B.C."/>
            <person name="van West P."/>
            <person name="Ristaino J."/>
            <person name="Govers F."/>
            <person name="Birch P.R."/>
            <person name="Whisson S.C."/>
            <person name="Judelson H.S."/>
            <person name="Nusbaum C."/>
        </authorList>
    </citation>
    <scope>NUCLEOTIDE SEQUENCE [LARGE SCALE GENOMIC DNA]</scope>
    <source>
        <strain evidence="2">T30-4</strain>
    </source>
</reference>